<feature type="non-terminal residue" evidence="3">
    <location>
        <position position="1"/>
    </location>
</feature>
<evidence type="ECO:0000313" key="3">
    <source>
        <dbReference type="EMBL" id="KHJ89192.1"/>
    </source>
</evidence>
<organism evidence="3 4">
    <name type="scientific">Oesophagostomum dentatum</name>
    <name type="common">Nodular worm</name>
    <dbReference type="NCBI Taxonomy" id="61180"/>
    <lineage>
        <taxon>Eukaryota</taxon>
        <taxon>Metazoa</taxon>
        <taxon>Ecdysozoa</taxon>
        <taxon>Nematoda</taxon>
        <taxon>Chromadorea</taxon>
        <taxon>Rhabditida</taxon>
        <taxon>Rhabditina</taxon>
        <taxon>Rhabditomorpha</taxon>
        <taxon>Strongyloidea</taxon>
        <taxon>Strongylidae</taxon>
        <taxon>Oesophagostomum</taxon>
    </lineage>
</organism>
<dbReference type="Pfam" id="PF10328">
    <property type="entry name" value="7TM_GPCR_Srx"/>
    <property type="match status" value="1"/>
</dbReference>
<dbReference type="PANTHER" id="PTHR23017:SF3">
    <property type="entry name" value="G-PROTEIN COUPLED RECEPTORS FAMILY 1 PROFILE DOMAIN-CONTAINING PROTEIN"/>
    <property type="match status" value="1"/>
</dbReference>
<gene>
    <name evidence="3" type="ORF">OESDEN_10990</name>
</gene>
<protein>
    <recommendedName>
        <fullName evidence="2">7TM GPCR serpentine receptor class x (Srx) domain-containing protein</fullName>
    </recommendedName>
</protein>
<reference evidence="3 4" key="1">
    <citation type="submission" date="2014-03" db="EMBL/GenBank/DDBJ databases">
        <title>Draft genome of the hookworm Oesophagostomum dentatum.</title>
        <authorList>
            <person name="Mitreva M."/>
        </authorList>
    </citation>
    <scope>NUCLEOTIDE SEQUENCE [LARGE SCALE GENOMIC DNA]</scope>
    <source>
        <strain evidence="3 4">OD-Hann</strain>
    </source>
</reference>
<evidence type="ECO:0000313" key="4">
    <source>
        <dbReference type="Proteomes" id="UP000053660"/>
    </source>
</evidence>
<keyword evidence="1" id="KW-0472">Membrane</keyword>
<proteinExistence type="predicted"/>
<accession>A0A0B1T0B7</accession>
<dbReference type="InterPro" id="IPR019430">
    <property type="entry name" value="7TM_GPCR_serpentine_rcpt_Srx"/>
</dbReference>
<feature type="domain" description="7TM GPCR serpentine receptor class x (Srx)" evidence="2">
    <location>
        <begin position="13"/>
        <end position="101"/>
    </location>
</feature>
<keyword evidence="4" id="KW-1185">Reference proteome</keyword>
<keyword evidence="1" id="KW-1133">Transmembrane helix</keyword>
<dbReference type="EMBL" id="KN554574">
    <property type="protein sequence ID" value="KHJ89192.1"/>
    <property type="molecule type" value="Genomic_DNA"/>
</dbReference>
<sequence>LAVWPKYYINLEFFFISANTCYYVYISTRWIWTYADTDCGDILSKFDLYSFITLAAAMLLINVATFVKLRKVYKNSIKNSGNTANSFDTKRRLEIRFFVQVSTTSIFEHSIWRVELRRMP</sequence>
<name>A0A0B1T0B7_OESDE</name>
<evidence type="ECO:0000256" key="1">
    <source>
        <dbReference type="SAM" id="Phobius"/>
    </source>
</evidence>
<dbReference type="AlphaFoldDB" id="A0A0B1T0B7"/>
<keyword evidence="1" id="KW-0812">Transmembrane</keyword>
<feature type="transmembrane region" description="Helical" evidence="1">
    <location>
        <begin position="46"/>
        <end position="67"/>
    </location>
</feature>
<evidence type="ECO:0000259" key="2">
    <source>
        <dbReference type="Pfam" id="PF10328"/>
    </source>
</evidence>
<feature type="transmembrane region" description="Helical" evidence="1">
    <location>
        <begin position="7"/>
        <end position="26"/>
    </location>
</feature>
<dbReference type="PANTHER" id="PTHR23017">
    <property type="entry name" value="SERPENTINE RECEPTOR, CLASS X"/>
    <property type="match status" value="1"/>
</dbReference>
<dbReference type="Proteomes" id="UP000053660">
    <property type="component" value="Unassembled WGS sequence"/>
</dbReference>